<name>A0A6J4T1R4_9SPHN</name>
<dbReference type="AlphaFoldDB" id="A0A6J4T1R4"/>
<reference evidence="2" key="1">
    <citation type="submission" date="2020-02" db="EMBL/GenBank/DDBJ databases">
        <authorList>
            <person name="Meier V. D."/>
        </authorList>
    </citation>
    <scope>NUCLEOTIDE SEQUENCE</scope>
    <source>
        <strain evidence="2">AVDCRST_MAG91</strain>
    </source>
</reference>
<sequence length="202" mass="23124">ERLARERLRQGRSVRRWPVLRTRAPRHAYRRGRDRRADCALRRAAAARRRDPGPHVELGQPPAACRVRFCDRPRHERGGARRQPAAHPLVRPGPQPHPRTAAGRCGPRRRAVLRRRPVPPATRGRLRGGRARAAPRRAVHRQLLQPLLPDQGGRDLARAGRRRPCGPRPPLPRTRGVRVRRRPRPRGRPRERPAGRGDRPAL</sequence>
<feature type="non-terminal residue" evidence="2">
    <location>
        <position position="202"/>
    </location>
</feature>
<organism evidence="2">
    <name type="scientific">uncultured Sphingomonadaceae bacterium</name>
    <dbReference type="NCBI Taxonomy" id="169976"/>
    <lineage>
        <taxon>Bacteria</taxon>
        <taxon>Pseudomonadati</taxon>
        <taxon>Pseudomonadota</taxon>
        <taxon>Alphaproteobacteria</taxon>
        <taxon>Sphingomonadales</taxon>
        <taxon>Sphingomonadaceae</taxon>
        <taxon>environmental samples</taxon>
    </lineage>
</organism>
<gene>
    <name evidence="2" type="ORF">AVDCRST_MAG91-1673</name>
</gene>
<evidence type="ECO:0000313" key="2">
    <source>
        <dbReference type="EMBL" id="CAA9511691.1"/>
    </source>
</evidence>
<feature type="compositionally biased region" description="Basic residues" evidence="1">
    <location>
        <begin position="124"/>
        <end position="140"/>
    </location>
</feature>
<feature type="compositionally biased region" description="Basic residues" evidence="1">
    <location>
        <begin position="106"/>
        <end position="117"/>
    </location>
</feature>
<feature type="region of interest" description="Disordered" evidence="1">
    <location>
        <begin position="74"/>
        <end position="202"/>
    </location>
</feature>
<proteinExistence type="predicted"/>
<protein>
    <submittedName>
        <fullName evidence="2">AT4g29590/T16L4_100</fullName>
    </submittedName>
</protein>
<dbReference type="EMBL" id="CADCVX010000322">
    <property type="protein sequence ID" value="CAA9511691.1"/>
    <property type="molecule type" value="Genomic_DNA"/>
</dbReference>
<feature type="compositionally biased region" description="Basic and acidic residues" evidence="1">
    <location>
        <begin position="188"/>
        <end position="202"/>
    </location>
</feature>
<feature type="non-terminal residue" evidence="2">
    <location>
        <position position="1"/>
    </location>
</feature>
<feature type="compositionally biased region" description="Basic residues" evidence="1">
    <location>
        <begin position="175"/>
        <end position="187"/>
    </location>
</feature>
<accession>A0A6J4T1R4</accession>
<evidence type="ECO:0000256" key="1">
    <source>
        <dbReference type="SAM" id="MobiDB-lite"/>
    </source>
</evidence>